<reference evidence="8" key="1">
    <citation type="journal article" date="2019" name="Int. J. Syst. Evol. Microbiol.">
        <title>The Global Catalogue of Microorganisms (GCM) 10K type strain sequencing project: providing services to taxonomists for standard genome sequencing and annotation.</title>
        <authorList>
            <consortium name="The Broad Institute Genomics Platform"/>
            <consortium name="The Broad Institute Genome Sequencing Center for Infectious Disease"/>
            <person name="Wu L."/>
            <person name="Ma J."/>
        </authorList>
    </citation>
    <scope>NUCLEOTIDE SEQUENCE [LARGE SCALE GENOMIC DNA]</scope>
    <source>
        <strain evidence="8">JCM 17986</strain>
    </source>
</reference>
<keyword evidence="1" id="KW-0805">Transcription regulation</keyword>
<evidence type="ECO:0000259" key="6">
    <source>
        <dbReference type="PROSITE" id="PS50977"/>
    </source>
</evidence>
<evidence type="ECO:0000256" key="1">
    <source>
        <dbReference type="ARBA" id="ARBA00023015"/>
    </source>
</evidence>
<feature type="DNA-binding region" description="H-T-H motif" evidence="4">
    <location>
        <begin position="98"/>
        <end position="117"/>
    </location>
</feature>
<dbReference type="InterPro" id="IPR039536">
    <property type="entry name" value="TetR_C_Proteobacteria"/>
</dbReference>
<dbReference type="InterPro" id="IPR036271">
    <property type="entry name" value="Tet_transcr_reg_TetR-rel_C_sf"/>
</dbReference>
<organism evidence="7 8">
    <name type="scientific">Yinghuangia aomiensis</name>
    <dbReference type="NCBI Taxonomy" id="676205"/>
    <lineage>
        <taxon>Bacteria</taxon>
        <taxon>Bacillati</taxon>
        <taxon>Actinomycetota</taxon>
        <taxon>Actinomycetes</taxon>
        <taxon>Kitasatosporales</taxon>
        <taxon>Streptomycetaceae</taxon>
        <taxon>Yinghuangia</taxon>
    </lineage>
</organism>
<evidence type="ECO:0000256" key="3">
    <source>
        <dbReference type="ARBA" id="ARBA00023163"/>
    </source>
</evidence>
<dbReference type="Proteomes" id="UP001500466">
    <property type="component" value="Unassembled WGS sequence"/>
</dbReference>
<dbReference type="InterPro" id="IPR009057">
    <property type="entry name" value="Homeodomain-like_sf"/>
</dbReference>
<dbReference type="Gene3D" id="1.10.357.10">
    <property type="entry name" value="Tetracycline Repressor, domain 2"/>
    <property type="match status" value="1"/>
</dbReference>
<evidence type="ECO:0000313" key="7">
    <source>
        <dbReference type="EMBL" id="GAA4975160.1"/>
    </source>
</evidence>
<sequence>MLALREFAPERWPPGGGGAGADSELDWTVQSKYFSANIGRMRPSRQIRSSEADSAAESGAGAAGRPARSGRPGRPDKRRAIIDAAKEVFLRQGFTDTSVDVVAAEAGVSKQTVYNHFGDKANLFTAVIETAQQDTASIAEERFAAFFRESGDMEADLRAAARIWTDMVLAPEVSGLRRVIIAEQWRHPEIAAQWSRPRPAFEDALVAELEPHVAAGDLEIPDVHVAAHQLILLTVHEAMHASHFGLHRLSEHQVRRIVDDGVDMWLRSYRTRPAPQTDQGVS</sequence>
<feature type="domain" description="HTH tetR-type" evidence="6">
    <location>
        <begin position="75"/>
        <end position="135"/>
    </location>
</feature>
<dbReference type="SUPFAM" id="SSF46689">
    <property type="entry name" value="Homeodomain-like"/>
    <property type="match status" value="1"/>
</dbReference>
<dbReference type="Pfam" id="PF00440">
    <property type="entry name" value="TetR_N"/>
    <property type="match status" value="1"/>
</dbReference>
<protein>
    <recommendedName>
        <fullName evidence="6">HTH tetR-type domain-containing protein</fullName>
    </recommendedName>
</protein>
<name>A0ABP9HNQ0_9ACTN</name>
<proteinExistence type="predicted"/>
<dbReference type="PRINTS" id="PR00455">
    <property type="entry name" value="HTHTETR"/>
</dbReference>
<feature type="region of interest" description="Disordered" evidence="5">
    <location>
        <begin position="1"/>
        <end position="24"/>
    </location>
</feature>
<dbReference type="SUPFAM" id="SSF48498">
    <property type="entry name" value="Tetracyclin repressor-like, C-terminal domain"/>
    <property type="match status" value="1"/>
</dbReference>
<dbReference type="PANTHER" id="PTHR30055:SF234">
    <property type="entry name" value="HTH-TYPE TRANSCRIPTIONAL REGULATOR BETI"/>
    <property type="match status" value="1"/>
</dbReference>
<keyword evidence="8" id="KW-1185">Reference proteome</keyword>
<keyword evidence="3" id="KW-0804">Transcription</keyword>
<feature type="region of interest" description="Disordered" evidence="5">
    <location>
        <begin position="43"/>
        <end position="77"/>
    </location>
</feature>
<accession>A0ABP9HNQ0</accession>
<comment type="caution">
    <text evidence="7">The sequence shown here is derived from an EMBL/GenBank/DDBJ whole genome shotgun (WGS) entry which is preliminary data.</text>
</comment>
<evidence type="ECO:0000313" key="8">
    <source>
        <dbReference type="Proteomes" id="UP001500466"/>
    </source>
</evidence>
<dbReference type="EMBL" id="BAABHS010000017">
    <property type="protein sequence ID" value="GAA4975160.1"/>
    <property type="molecule type" value="Genomic_DNA"/>
</dbReference>
<keyword evidence="2 4" id="KW-0238">DNA-binding</keyword>
<evidence type="ECO:0000256" key="2">
    <source>
        <dbReference type="ARBA" id="ARBA00023125"/>
    </source>
</evidence>
<dbReference type="Pfam" id="PF14246">
    <property type="entry name" value="TetR_C_7"/>
    <property type="match status" value="1"/>
</dbReference>
<gene>
    <name evidence="7" type="ORF">GCM10023205_47510</name>
</gene>
<evidence type="ECO:0000256" key="5">
    <source>
        <dbReference type="SAM" id="MobiDB-lite"/>
    </source>
</evidence>
<dbReference type="PROSITE" id="PS50977">
    <property type="entry name" value="HTH_TETR_2"/>
    <property type="match status" value="1"/>
</dbReference>
<dbReference type="InterPro" id="IPR001647">
    <property type="entry name" value="HTH_TetR"/>
</dbReference>
<dbReference type="InterPro" id="IPR050109">
    <property type="entry name" value="HTH-type_TetR-like_transc_reg"/>
</dbReference>
<feature type="compositionally biased region" description="Low complexity" evidence="5">
    <location>
        <begin position="52"/>
        <end position="72"/>
    </location>
</feature>
<dbReference type="PANTHER" id="PTHR30055">
    <property type="entry name" value="HTH-TYPE TRANSCRIPTIONAL REGULATOR RUTR"/>
    <property type="match status" value="1"/>
</dbReference>
<evidence type="ECO:0000256" key="4">
    <source>
        <dbReference type="PROSITE-ProRule" id="PRU00335"/>
    </source>
</evidence>